<name>A0ABR2N226_9ASPA</name>
<evidence type="ECO:0000313" key="3">
    <source>
        <dbReference type="Proteomes" id="UP001412067"/>
    </source>
</evidence>
<dbReference type="InterPro" id="IPR045851">
    <property type="entry name" value="AMP-bd_C_sf"/>
</dbReference>
<accession>A0ABR2N226</accession>
<dbReference type="EMBL" id="JBBWWR010000002">
    <property type="protein sequence ID" value="KAK8970572.1"/>
    <property type="molecule type" value="Genomic_DNA"/>
</dbReference>
<sequence>MASTQPHQVFAGWASGECTVPSGTRRRGERLVDVGLWEIKQGDVGMPQRRGHCRNGKGEMEQWPMEMRKEESELALGVRSGTTRRVESRTTVGGEIGIRAGSEIGNDGRCMCSLGAVFFLRCQYDLTDLDSLGTRMGITGSLEGLTMSSTLAWNFGIFGSGHRIGTAEVESALVSHPQCAEAAVVGFEHEVKGQGIYAFVTLVEGAPYSEELRKSLILAVRNQIGAFAAPDKIHWAPGLPKTRRVARS</sequence>
<dbReference type="Proteomes" id="UP001412067">
    <property type="component" value="Unassembled WGS sequence"/>
</dbReference>
<evidence type="ECO:0000259" key="1">
    <source>
        <dbReference type="Pfam" id="PF13193"/>
    </source>
</evidence>
<proteinExistence type="predicted"/>
<feature type="domain" description="AMP-binding enzyme C-terminal" evidence="1">
    <location>
        <begin position="168"/>
        <end position="243"/>
    </location>
</feature>
<dbReference type="SUPFAM" id="SSF56801">
    <property type="entry name" value="Acetyl-CoA synthetase-like"/>
    <property type="match status" value="1"/>
</dbReference>
<reference evidence="2 3" key="1">
    <citation type="journal article" date="2022" name="Nat. Plants">
        <title>Genomes of leafy and leafless Platanthera orchids illuminate the evolution of mycoheterotrophy.</title>
        <authorList>
            <person name="Li M.H."/>
            <person name="Liu K.W."/>
            <person name="Li Z."/>
            <person name="Lu H.C."/>
            <person name="Ye Q.L."/>
            <person name="Zhang D."/>
            <person name="Wang J.Y."/>
            <person name="Li Y.F."/>
            <person name="Zhong Z.M."/>
            <person name="Liu X."/>
            <person name="Yu X."/>
            <person name="Liu D.K."/>
            <person name="Tu X.D."/>
            <person name="Liu B."/>
            <person name="Hao Y."/>
            <person name="Liao X.Y."/>
            <person name="Jiang Y.T."/>
            <person name="Sun W.H."/>
            <person name="Chen J."/>
            <person name="Chen Y.Q."/>
            <person name="Ai Y."/>
            <person name="Zhai J.W."/>
            <person name="Wu S.S."/>
            <person name="Zhou Z."/>
            <person name="Hsiao Y.Y."/>
            <person name="Wu W.L."/>
            <person name="Chen Y.Y."/>
            <person name="Lin Y.F."/>
            <person name="Hsu J.L."/>
            <person name="Li C.Y."/>
            <person name="Wang Z.W."/>
            <person name="Zhao X."/>
            <person name="Zhong W.Y."/>
            <person name="Ma X.K."/>
            <person name="Ma L."/>
            <person name="Huang J."/>
            <person name="Chen G.Z."/>
            <person name="Huang M.Z."/>
            <person name="Huang L."/>
            <person name="Peng D.H."/>
            <person name="Luo Y.B."/>
            <person name="Zou S.Q."/>
            <person name="Chen S.P."/>
            <person name="Lan S."/>
            <person name="Tsai W.C."/>
            <person name="Van de Peer Y."/>
            <person name="Liu Z.J."/>
        </authorList>
    </citation>
    <scope>NUCLEOTIDE SEQUENCE [LARGE SCALE GENOMIC DNA]</scope>
    <source>
        <strain evidence="2">Lor288</strain>
    </source>
</reference>
<dbReference type="PANTHER" id="PTHR24095:SF14">
    <property type="entry name" value="ACETYL-COENZYME A SYNTHETASE 1"/>
    <property type="match status" value="1"/>
</dbReference>
<gene>
    <name evidence="2" type="ORF">KSP40_PGU021824</name>
</gene>
<comment type="caution">
    <text evidence="2">The sequence shown here is derived from an EMBL/GenBank/DDBJ whole genome shotgun (WGS) entry which is preliminary data.</text>
</comment>
<dbReference type="PANTHER" id="PTHR24095">
    <property type="entry name" value="ACETYL-COENZYME A SYNTHETASE"/>
    <property type="match status" value="1"/>
</dbReference>
<keyword evidence="3" id="KW-1185">Reference proteome</keyword>
<organism evidence="2 3">
    <name type="scientific">Platanthera guangdongensis</name>
    <dbReference type="NCBI Taxonomy" id="2320717"/>
    <lineage>
        <taxon>Eukaryota</taxon>
        <taxon>Viridiplantae</taxon>
        <taxon>Streptophyta</taxon>
        <taxon>Embryophyta</taxon>
        <taxon>Tracheophyta</taxon>
        <taxon>Spermatophyta</taxon>
        <taxon>Magnoliopsida</taxon>
        <taxon>Liliopsida</taxon>
        <taxon>Asparagales</taxon>
        <taxon>Orchidaceae</taxon>
        <taxon>Orchidoideae</taxon>
        <taxon>Orchideae</taxon>
        <taxon>Orchidinae</taxon>
        <taxon>Platanthera</taxon>
    </lineage>
</organism>
<dbReference type="Gene3D" id="3.30.300.30">
    <property type="match status" value="1"/>
</dbReference>
<dbReference type="InterPro" id="IPR025110">
    <property type="entry name" value="AMP-bd_C"/>
</dbReference>
<protein>
    <recommendedName>
        <fullName evidence="1">AMP-binding enzyme C-terminal domain-containing protein</fullName>
    </recommendedName>
</protein>
<dbReference type="Pfam" id="PF13193">
    <property type="entry name" value="AMP-binding_C"/>
    <property type="match status" value="1"/>
</dbReference>
<evidence type="ECO:0000313" key="2">
    <source>
        <dbReference type="EMBL" id="KAK8970572.1"/>
    </source>
</evidence>